<name>X1A0A9_9ZZZZ</name>
<sequence>MKNFNFNNIENIFPELYFLNKIKVETEIESGLLFCDKCNRWYPIIDTIPQMLPDQFRDKKKEIEFLKINKNLLDEEFFNQNLKPFNI</sequence>
<dbReference type="InterPro" id="IPR005651">
    <property type="entry name" value="Trm112-like"/>
</dbReference>
<organism evidence="1">
    <name type="scientific">marine sediment metagenome</name>
    <dbReference type="NCBI Taxonomy" id="412755"/>
    <lineage>
        <taxon>unclassified sequences</taxon>
        <taxon>metagenomes</taxon>
        <taxon>ecological metagenomes</taxon>
    </lineage>
</organism>
<comment type="caution">
    <text evidence="1">The sequence shown here is derived from an EMBL/GenBank/DDBJ whole genome shotgun (WGS) entry which is preliminary data.</text>
</comment>
<accession>X1A0A9</accession>
<proteinExistence type="predicted"/>
<gene>
    <name evidence="1" type="ORF">S01H4_18804</name>
</gene>
<evidence type="ECO:0008006" key="2">
    <source>
        <dbReference type="Google" id="ProtNLM"/>
    </source>
</evidence>
<dbReference type="AlphaFoldDB" id="X1A0A9"/>
<protein>
    <recommendedName>
        <fullName evidence="2">Trm112p-like protein</fullName>
    </recommendedName>
</protein>
<reference evidence="1" key="1">
    <citation type="journal article" date="2014" name="Front. Microbiol.">
        <title>High frequency of phylogenetically diverse reductive dehalogenase-homologous genes in deep subseafloor sedimentary metagenomes.</title>
        <authorList>
            <person name="Kawai M."/>
            <person name="Futagami T."/>
            <person name="Toyoda A."/>
            <person name="Takaki Y."/>
            <person name="Nishi S."/>
            <person name="Hori S."/>
            <person name="Arai W."/>
            <person name="Tsubouchi T."/>
            <person name="Morono Y."/>
            <person name="Uchiyama I."/>
            <person name="Ito T."/>
            <person name="Fujiyama A."/>
            <person name="Inagaki F."/>
            <person name="Takami H."/>
        </authorList>
    </citation>
    <scope>NUCLEOTIDE SEQUENCE</scope>
    <source>
        <strain evidence="1">Expedition CK06-06</strain>
    </source>
</reference>
<dbReference type="Pfam" id="PF03966">
    <property type="entry name" value="Trm112p"/>
    <property type="match status" value="1"/>
</dbReference>
<dbReference type="Gene3D" id="2.20.25.10">
    <property type="match status" value="1"/>
</dbReference>
<dbReference type="EMBL" id="BART01008349">
    <property type="protein sequence ID" value="GAG53721.1"/>
    <property type="molecule type" value="Genomic_DNA"/>
</dbReference>
<dbReference type="SUPFAM" id="SSF158997">
    <property type="entry name" value="Trm112p-like"/>
    <property type="match status" value="1"/>
</dbReference>
<evidence type="ECO:0000313" key="1">
    <source>
        <dbReference type="EMBL" id="GAG53721.1"/>
    </source>
</evidence>